<dbReference type="SUPFAM" id="SSF53850">
    <property type="entry name" value="Periplasmic binding protein-like II"/>
    <property type="match status" value="1"/>
</dbReference>
<dbReference type="Proteomes" id="UP000249516">
    <property type="component" value="Unassembled WGS sequence"/>
</dbReference>
<gene>
    <name evidence="4" type="ORF">C1C97_005220</name>
</gene>
<protein>
    <submittedName>
        <fullName evidence="4">Amino acid ABC transporter substrate-binding protein</fullName>
    </submittedName>
</protein>
<keyword evidence="5" id="KW-1185">Reference proteome</keyword>
<dbReference type="SMART" id="SM00062">
    <property type="entry name" value="PBPb"/>
    <property type="match status" value="1"/>
</dbReference>
<evidence type="ECO:0000256" key="1">
    <source>
        <dbReference type="ARBA" id="ARBA00022729"/>
    </source>
</evidence>
<evidence type="ECO:0000259" key="3">
    <source>
        <dbReference type="SMART" id="SM00062"/>
    </source>
</evidence>
<dbReference type="PROSITE" id="PS51257">
    <property type="entry name" value="PROKAR_LIPOPROTEIN"/>
    <property type="match status" value="1"/>
</dbReference>
<evidence type="ECO:0000256" key="2">
    <source>
        <dbReference type="SAM" id="SignalP"/>
    </source>
</evidence>
<dbReference type="EMBL" id="PNJG02000001">
    <property type="protein sequence ID" value="RKQ36997.1"/>
    <property type="molecule type" value="Genomic_DNA"/>
</dbReference>
<feature type="chain" id="PRO_5038896700" evidence="2">
    <location>
        <begin position="23"/>
        <end position="256"/>
    </location>
</feature>
<dbReference type="PANTHER" id="PTHR35936">
    <property type="entry name" value="MEMBRANE-BOUND LYTIC MUREIN TRANSGLYCOSYLASE F"/>
    <property type="match status" value="1"/>
</dbReference>
<reference evidence="4 5" key="1">
    <citation type="submission" date="2018-10" db="EMBL/GenBank/DDBJ databases">
        <title>Kocuria tytouropygialis sp. nov., isolated from the uropygial gland of an American barn owl (Tyto furcata).</title>
        <authorList>
            <person name="Braun M.S."/>
            <person name="Wang E."/>
            <person name="Zimmermann S."/>
            <person name="Wagner H."/>
            <person name="Wink M."/>
        </authorList>
    </citation>
    <scope>NUCLEOTIDE SEQUENCE [LARGE SCALE GENOMIC DNA]</scope>
    <source>
        <strain evidence="4 5">442</strain>
    </source>
</reference>
<dbReference type="RefSeq" id="WP_121030305.1">
    <property type="nucleotide sequence ID" value="NZ_PNJG02000001.1"/>
</dbReference>
<accession>A0A495AAA1</accession>
<evidence type="ECO:0000313" key="4">
    <source>
        <dbReference type="EMBL" id="RKQ36997.1"/>
    </source>
</evidence>
<proteinExistence type="predicted"/>
<dbReference type="OrthoDB" id="8454826at2"/>
<feature type="domain" description="Solute-binding protein family 3/N-terminal" evidence="3">
    <location>
        <begin position="40"/>
        <end position="256"/>
    </location>
</feature>
<keyword evidence="1 2" id="KW-0732">Signal</keyword>
<sequence>MPAPRRFASALAAVCTAGVALAGCGSTSDDDARASQGPGTFTVCTNSPYAPFEFERDGETVGFDMSLGQEIARDMGRTMRVVRADFHTLESGAALDEGRCDAAISGITITPARRRAVDFSEPYFNDQIALLTTKDSGITGFAAVGTRTVGVQRATSGAQYASDRKLTVREYEDADLMFRALGSGKVKAVSGNISTLSRQAREHPDFRLVQTVDTNENLGVAVKKGNTEILDAVNRTLERITRDGTADSLKAEWMGV</sequence>
<dbReference type="CDD" id="cd13530">
    <property type="entry name" value="PBP2_peptides_like"/>
    <property type="match status" value="1"/>
</dbReference>
<dbReference type="AlphaFoldDB" id="A0A495AAA1"/>
<dbReference type="Gene3D" id="3.40.190.10">
    <property type="entry name" value="Periplasmic binding protein-like II"/>
    <property type="match status" value="2"/>
</dbReference>
<dbReference type="PANTHER" id="PTHR35936:SF17">
    <property type="entry name" value="ARGININE-BINDING EXTRACELLULAR PROTEIN ARTP"/>
    <property type="match status" value="1"/>
</dbReference>
<evidence type="ECO:0000313" key="5">
    <source>
        <dbReference type="Proteomes" id="UP000249516"/>
    </source>
</evidence>
<dbReference type="Pfam" id="PF00497">
    <property type="entry name" value="SBP_bac_3"/>
    <property type="match status" value="1"/>
</dbReference>
<organism evidence="4 5">
    <name type="scientific">Kocuria tytonis</name>
    <dbReference type="NCBI Taxonomy" id="2054280"/>
    <lineage>
        <taxon>Bacteria</taxon>
        <taxon>Bacillati</taxon>
        <taxon>Actinomycetota</taxon>
        <taxon>Actinomycetes</taxon>
        <taxon>Micrococcales</taxon>
        <taxon>Micrococcaceae</taxon>
        <taxon>Kocuria</taxon>
    </lineage>
</organism>
<comment type="caution">
    <text evidence="4">The sequence shown here is derived from an EMBL/GenBank/DDBJ whole genome shotgun (WGS) entry which is preliminary data.</text>
</comment>
<name>A0A495AAA1_9MICC</name>
<feature type="signal peptide" evidence="2">
    <location>
        <begin position="1"/>
        <end position="22"/>
    </location>
</feature>
<dbReference type="InterPro" id="IPR001638">
    <property type="entry name" value="Solute-binding_3/MltF_N"/>
</dbReference>